<dbReference type="AlphaFoldDB" id="A0A7W2TUV0"/>
<keyword evidence="3" id="KW-1185">Reference proteome</keyword>
<evidence type="ECO:0000313" key="3">
    <source>
        <dbReference type="Proteomes" id="UP000539350"/>
    </source>
</evidence>
<name>A0A7W2TUV0_9GAMM</name>
<protein>
    <submittedName>
        <fullName evidence="2">Uncharacterized protein</fullName>
    </submittedName>
</protein>
<accession>A0A7W2TUV0</accession>
<feature type="region of interest" description="Disordered" evidence="1">
    <location>
        <begin position="59"/>
        <end position="83"/>
    </location>
</feature>
<gene>
    <name evidence="2" type="ORF">H2508_04575</name>
</gene>
<sequence>MIRLALVCDLHSISSGVFFNRHYAEQAAVMLEGEFPGTTWLVVVLPHGLKPEGYKHLGEHGARRKLKRITTNDKEQGKTLRGQ</sequence>
<evidence type="ECO:0000313" key="2">
    <source>
        <dbReference type="EMBL" id="MBA6412381.1"/>
    </source>
</evidence>
<proteinExistence type="predicted"/>
<evidence type="ECO:0000256" key="1">
    <source>
        <dbReference type="SAM" id="MobiDB-lite"/>
    </source>
</evidence>
<feature type="compositionally biased region" description="Basic and acidic residues" evidence="1">
    <location>
        <begin position="70"/>
        <end position="83"/>
    </location>
</feature>
<comment type="caution">
    <text evidence="2">The sequence shown here is derived from an EMBL/GenBank/DDBJ whole genome shotgun (WGS) entry which is preliminary data.</text>
</comment>
<reference evidence="2 3" key="1">
    <citation type="submission" date="2020-07" db="EMBL/GenBank/DDBJ databases">
        <title>Halieaceae bacterium, F7430, whole genome shotgun sequencing project.</title>
        <authorList>
            <person name="Jiang S."/>
            <person name="Liu Z.W."/>
            <person name="Du Z.J."/>
        </authorList>
    </citation>
    <scope>NUCLEOTIDE SEQUENCE [LARGE SCALE GENOMIC DNA]</scope>
    <source>
        <strain evidence="2 3">F7430</strain>
    </source>
</reference>
<dbReference type="EMBL" id="JACFXU010000013">
    <property type="protein sequence ID" value="MBA6412381.1"/>
    <property type="molecule type" value="Genomic_DNA"/>
</dbReference>
<organism evidence="2 3">
    <name type="scientific">Sediminihaliea albiluteola</name>
    <dbReference type="NCBI Taxonomy" id="2758564"/>
    <lineage>
        <taxon>Bacteria</taxon>
        <taxon>Pseudomonadati</taxon>
        <taxon>Pseudomonadota</taxon>
        <taxon>Gammaproteobacteria</taxon>
        <taxon>Cellvibrionales</taxon>
        <taxon>Halieaceae</taxon>
        <taxon>Sediminihaliea</taxon>
    </lineage>
</organism>
<dbReference type="RefSeq" id="WP_182169296.1">
    <property type="nucleotide sequence ID" value="NZ_JACFXU010000013.1"/>
</dbReference>
<dbReference type="Proteomes" id="UP000539350">
    <property type="component" value="Unassembled WGS sequence"/>
</dbReference>